<dbReference type="Proteomes" id="UP001500888">
    <property type="component" value="Unassembled WGS sequence"/>
</dbReference>
<dbReference type="RefSeq" id="WP_344950701.1">
    <property type="nucleotide sequence ID" value="NZ_BAAAZR010000040.1"/>
</dbReference>
<evidence type="ECO:0000313" key="2">
    <source>
        <dbReference type="Proteomes" id="UP001500888"/>
    </source>
</evidence>
<comment type="caution">
    <text evidence="1">The sequence shown here is derived from an EMBL/GenBank/DDBJ whole genome shotgun (WGS) entry which is preliminary data.</text>
</comment>
<accession>A0ABP7J9K1</accession>
<sequence>MSYRDDAAFWACPHGQDARHGCVTCFEESASPDVELPMWDVAVWFTSDQPIPVKALQDVHRHGRRFLLDKLSAPHIYLLTGHARAERGAQAVAGVVGFLVHNRHVVDAFTVKDTRAVRLAPSPDVPSGERVWP</sequence>
<organism evidence="1 2">
    <name type="scientific">Sphaerisporangium flaviroseum</name>
    <dbReference type="NCBI Taxonomy" id="509199"/>
    <lineage>
        <taxon>Bacteria</taxon>
        <taxon>Bacillati</taxon>
        <taxon>Actinomycetota</taxon>
        <taxon>Actinomycetes</taxon>
        <taxon>Streptosporangiales</taxon>
        <taxon>Streptosporangiaceae</taxon>
        <taxon>Sphaerisporangium</taxon>
    </lineage>
</organism>
<evidence type="ECO:0000313" key="1">
    <source>
        <dbReference type="EMBL" id="GAA3838195.1"/>
    </source>
</evidence>
<keyword evidence="2" id="KW-1185">Reference proteome</keyword>
<dbReference type="EMBL" id="BAAAZR010000040">
    <property type="protein sequence ID" value="GAA3838195.1"/>
    <property type="molecule type" value="Genomic_DNA"/>
</dbReference>
<protein>
    <submittedName>
        <fullName evidence="1">Uncharacterized protein</fullName>
    </submittedName>
</protein>
<name>A0ABP7J9K1_9ACTN</name>
<gene>
    <name evidence="1" type="ORF">GCM10022226_70550</name>
</gene>
<proteinExistence type="predicted"/>
<reference evidence="2" key="1">
    <citation type="journal article" date="2019" name="Int. J. Syst. Evol. Microbiol.">
        <title>The Global Catalogue of Microorganisms (GCM) 10K type strain sequencing project: providing services to taxonomists for standard genome sequencing and annotation.</title>
        <authorList>
            <consortium name="The Broad Institute Genomics Platform"/>
            <consortium name="The Broad Institute Genome Sequencing Center for Infectious Disease"/>
            <person name="Wu L."/>
            <person name="Ma J."/>
        </authorList>
    </citation>
    <scope>NUCLEOTIDE SEQUENCE [LARGE SCALE GENOMIC DNA]</scope>
    <source>
        <strain evidence="2">JCM 16908</strain>
    </source>
</reference>